<comment type="similarity">
    <text evidence="1 2">Belongs to the endosulfine family.</text>
</comment>
<evidence type="ECO:0000256" key="2">
    <source>
        <dbReference type="RuleBase" id="RU363120"/>
    </source>
</evidence>
<dbReference type="InterPro" id="IPR006760">
    <property type="entry name" value="Endosulphine"/>
</dbReference>
<accession>Q9XHW7</accession>
<evidence type="ECO:0000256" key="3">
    <source>
        <dbReference type="SAM" id="MobiDB-lite"/>
    </source>
</evidence>
<dbReference type="PANTHER" id="PTHR10358:SF45">
    <property type="entry name" value="OS01G0249300 PROTEIN"/>
    <property type="match status" value="1"/>
</dbReference>
<dbReference type="EMBL" id="AC007789">
    <property type="protein sequence ID" value="AAD38299.1"/>
    <property type="molecule type" value="Genomic_DNA"/>
</dbReference>
<protein>
    <submittedName>
        <fullName evidence="4">Putative negatively light-regulated protein</fullName>
    </submittedName>
</protein>
<feature type="region of interest" description="Disordered" evidence="3">
    <location>
        <begin position="67"/>
        <end position="98"/>
    </location>
</feature>
<evidence type="ECO:0000313" key="4">
    <source>
        <dbReference type="EMBL" id="AAD38299.1"/>
    </source>
</evidence>
<reference evidence="4" key="1">
    <citation type="submission" date="1999-12" db="EMBL/GenBank/DDBJ databases">
        <title>Oryza sativa BAC OSJNBa0049B20 genomic sequence.</title>
        <authorList>
            <person name="Buell R."/>
            <person name="Benito M.-I."/>
            <person name="Lin X."/>
            <person name="Mason T.M."/>
            <person name="Umayam L."/>
            <person name="Shea T.P."/>
            <person name="Fujii C.Y."/>
            <person name="Shen M."/>
            <person name="Fraser C.M."/>
        </authorList>
    </citation>
    <scope>NUCLEOTIDE SEQUENCE</scope>
</reference>
<gene>
    <name evidence="4" type="primary">OSJNBa0049B20.26</name>
</gene>
<evidence type="ECO:0000256" key="1">
    <source>
        <dbReference type="ARBA" id="ARBA00010520"/>
    </source>
</evidence>
<name>Q9XHW7_ORYSJ</name>
<dbReference type="Pfam" id="PF04667">
    <property type="entry name" value="Endosulfine"/>
    <property type="match status" value="1"/>
</dbReference>
<dbReference type="AlphaFoldDB" id="Q9XHW7"/>
<proteinExistence type="inferred from homology"/>
<organism evidence="4">
    <name type="scientific">Oryza sativa subsp. japonica</name>
    <name type="common">Rice</name>
    <dbReference type="NCBI Taxonomy" id="39947"/>
    <lineage>
        <taxon>Eukaryota</taxon>
        <taxon>Viridiplantae</taxon>
        <taxon>Streptophyta</taxon>
        <taxon>Embryophyta</taxon>
        <taxon>Tracheophyta</taxon>
        <taxon>Spermatophyta</taxon>
        <taxon>Magnoliopsida</taxon>
        <taxon>Liliopsida</taxon>
        <taxon>Poales</taxon>
        <taxon>Poaceae</taxon>
        <taxon>BOP clade</taxon>
        <taxon>Oryzoideae</taxon>
        <taxon>Oryzeae</taxon>
        <taxon>Oryzinae</taxon>
        <taxon>Oryza</taxon>
        <taxon>Oryza sativa</taxon>
    </lineage>
</organism>
<sequence length="143" mass="15931">MSDMKDTNAAGPETVGNPDPMDQTEDNSMPSAQEQELAIKKKFGGLMPKKPPLISKDHERAYFDSADWALGKPTRQQQQRSRRLINTSSENEENNWISTRAVNEPSSSELVCPSSSRAYCTFKLLGKLGSSSFELELGYRARS</sequence>
<dbReference type="PANTHER" id="PTHR10358">
    <property type="entry name" value="ENDOSULFINE"/>
    <property type="match status" value="1"/>
</dbReference>
<feature type="region of interest" description="Disordered" evidence="3">
    <location>
        <begin position="1"/>
        <end position="54"/>
    </location>
</feature>
<feature type="compositionally biased region" description="Polar residues" evidence="3">
    <location>
        <begin position="74"/>
        <end position="98"/>
    </location>
</feature>